<keyword evidence="3" id="KW-1185">Reference proteome</keyword>
<dbReference type="InterPro" id="IPR016039">
    <property type="entry name" value="Thiolase-like"/>
</dbReference>
<dbReference type="EMBL" id="JAAFYZ010000278">
    <property type="protein sequence ID" value="MBS2553699.1"/>
    <property type="molecule type" value="Genomic_DNA"/>
</dbReference>
<sequence>MSQTTETNADGLEQKATPQNLPTEMTAAPGRAITAAVPQQVDRSAAADSAAAESQADSATVVSAPAVAVPALAITAATPDQAAALGLTILAEARWPESAHDHTPPNLAGFILSTFSPIAAEAAARCLSRRPVMAATDSPVTAILIVTSRGDRQSAAHVARTVATNGVLGPLLFFQAVPNAVAGHVAARWNLTGPVVCLADPASALESAALLIEDGDADQALVIRVEQGAPDQAHAVLLQPSLGARP</sequence>
<dbReference type="Proteomes" id="UP000730482">
    <property type="component" value="Unassembled WGS sequence"/>
</dbReference>
<dbReference type="RefSeq" id="WP_212020511.1">
    <property type="nucleotide sequence ID" value="NZ_JAAFYZ010000278.1"/>
</dbReference>
<evidence type="ECO:0000256" key="1">
    <source>
        <dbReference type="SAM" id="MobiDB-lite"/>
    </source>
</evidence>
<name>A0ABS5L666_9ACTN</name>
<reference evidence="2 3" key="1">
    <citation type="submission" date="2020-02" db="EMBL/GenBank/DDBJ databases">
        <title>Acidophilic actinobacteria isolated from forest soil.</title>
        <authorList>
            <person name="Golinska P."/>
        </authorList>
    </citation>
    <scope>NUCLEOTIDE SEQUENCE [LARGE SCALE GENOMIC DNA]</scope>
    <source>
        <strain evidence="2 3">NL8</strain>
    </source>
</reference>
<evidence type="ECO:0000313" key="3">
    <source>
        <dbReference type="Proteomes" id="UP000730482"/>
    </source>
</evidence>
<evidence type="ECO:0000313" key="2">
    <source>
        <dbReference type="EMBL" id="MBS2553699.1"/>
    </source>
</evidence>
<evidence type="ECO:0008006" key="4">
    <source>
        <dbReference type="Google" id="ProtNLM"/>
    </source>
</evidence>
<comment type="caution">
    <text evidence="2">The sequence shown here is derived from an EMBL/GenBank/DDBJ whole genome shotgun (WGS) entry which is preliminary data.</text>
</comment>
<gene>
    <name evidence="2" type="ORF">KGQ19_43290</name>
</gene>
<organism evidence="2 3">
    <name type="scientific">Catenulispora pinistramenti</name>
    <dbReference type="NCBI Taxonomy" id="2705254"/>
    <lineage>
        <taxon>Bacteria</taxon>
        <taxon>Bacillati</taxon>
        <taxon>Actinomycetota</taxon>
        <taxon>Actinomycetes</taxon>
        <taxon>Catenulisporales</taxon>
        <taxon>Catenulisporaceae</taxon>
        <taxon>Catenulispora</taxon>
    </lineage>
</organism>
<accession>A0ABS5L666</accession>
<feature type="region of interest" description="Disordered" evidence="1">
    <location>
        <begin position="1"/>
        <end position="28"/>
    </location>
</feature>
<proteinExistence type="predicted"/>
<protein>
    <recommendedName>
        <fullName evidence="4">Beta-ketoacyl synthase N-terminal domain-containing protein</fullName>
    </recommendedName>
</protein>
<dbReference type="SUPFAM" id="SSF53901">
    <property type="entry name" value="Thiolase-like"/>
    <property type="match status" value="1"/>
</dbReference>
<dbReference type="Gene3D" id="3.40.47.10">
    <property type="match status" value="1"/>
</dbReference>